<organism evidence="1">
    <name type="scientific">bioreactor metagenome</name>
    <dbReference type="NCBI Taxonomy" id="1076179"/>
    <lineage>
        <taxon>unclassified sequences</taxon>
        <taxon>metagenomes</taxon>
        <taxon>ecological metagenomes</taxon>
    </lineage>
</organism>
<comment type="caution">
    <text evidence="1">The sequence shown here is derived from an EMBL/GenBank/DDBJ whole genome shotgun (WGS) entry which is preliminary data.</text>
</comment>
<name>A0A645GE64_9ZZZZ</name>
<dbReference type="EMBL" id="VSSQ01070248">
    <property type="protein sequence ID" value="MPN22093.1"/>
    <property type="molecule type" value="Genomic_DNA"/>
</dbReference>
<reference evidence="1" key="1">
    <citation type="submission" date="2019-08" db="EMBL/GenBank/DDBJ databases">
        <authorList>
            <person name="Kucharzyk K."/>
            <person name="Murdoch R.W."/>
            <person name="Higgins S."/>
            <person name="Loffler F."/>
        </authorList>
    </citation>
    <scope>NUCLEOTIDE SEQUENCE</scope>
</reference>
<gene>
    <name evidence="1" type="ORF">SDC9_169476</name>
</gene>
<proteinExistence type="predicted"/>
<evidence type="ECO:0000313" key="1">
    <source>
        <dbReference type="EMBL" id="MPN22093.1"/>
    </source>
</evidence>
<protein>
    <submittedName>
        <fullName evidence="1">Uncharacterized protein</fullName>
    </submittedName>
</protein>
<accession>A0A645GE64</accession>
<sequence>MPVNGTKISDIEPFEHILLLGNKRFYAVVEAKYNVFLLFRNEIFTFDGLINPVPHFIVFGRGSHFNQIILNPTHITVDRHVVVVEDDKQVVWL</sequence>
<dbReference type="AlphaFoldDB" id="A0A645GE64"/>